<organism evidence="4 5">
    <name type="scientific">Frankliniella fusca</name>
    <dbReference type="NCBI Taxonomy" id="407009"/>
    <lineage>
        <taxon>Eukaryota</taxon>
        <taxon>Metazoa</taxon>
        <taxon>Ecdysozoa</taxon>
        <taxon>Arthropoda</taxon>
        <taxon>Hexapoda</taxon>
        <taxon>Insecta</taxon>
        <taxon>Pterygota</taxon>
        <taxon>Neoptera</taxon>
        <taxon>Paraneoptera</taxon>
        <taxon>Thysanoptera</taxon>
        <taxon>Terebrantia</taxon>
        <taxon>Thripoidea</taxon>
        <taxon>Thripidae</taxon>
        <taxon>Frankliniella</taxon>
    </lineage>
</organism>
<dbReference type="AlphaFoldDB" id="A0AAE1HRE5"/>
<sequence>MGKTLLLAAIAAVLCTLGAVTSSPVRLDKQNLKYNWINVTDVLEQIEGTLQAVEAKIDETEKNVAERLQSVLQGITDAALDAAAKWNETVAELAEEAQELGIDVEVCILAEESLNDVVEGLEADAHECVATNLESVEQAVAELKAVGDKAHDLLDRAKAVVNECNDSGFFVFACLAGQMPTLHVQAFGLAGEAVVRAGVASARAASLAPLTGLCTVKATAGRGAQAADIVDTAAQCIKDKLPQPKPEPQPEPEPEPQPEPEPEPQPEPQPEPEPEPQPEPKPEPQPEPQPQ</sequence>
<evidence type="ECO:0000256" key="2">
    <source>
        <dbReference type="SAM" id="MobiDB-lite"/>
    </source>
</evidence>
<reference evidence="4" key="1">
    <citation type="submission" date="2021-07" db="EMBL/GenBank/DDBJ databases">
        <authorList>
            <person name="Catto M.A."/>
            <person name="Jacobson A."/>
            <person name="Kennedy G."/>
            <person name="Labadie P."/>
            <person name="Hunt B.G."/>
            <person name="Srinivasan R."/>
        </authorList>
    </citation>
    <scope>NUCLEOTIDE SEQUENCE</scope>
    <source>
        <strain evidence="4">PL_HMW_Pooled</strain>
        <tissue evidence="4">Head</tissue>
    </source>
</reference>
<evidence type="ECO:0000256" key="1">
    <source>
        <dbReference type="SAM" id="Coils"/>
    </source>
</evidence>
<keyword evidence="1" id="KW-0175">Coiled coil</keyword>
<feature type="chain" id="PRO_5041937073" evidence="3">
    <location>
        <begin position="23"/>
        <end position="291"/>
    </location>
</feature>
<evidence type="ECO:0000256" key="3">
    <source>
        <dbReference type="SAM" id="SignalP"/>
    </source>
</evidence>
<keyword evidence="5" id="KW-1185">Reference proteome</keyword>
<protein>
    <submittedName>
        <fullName evidence="4">Repellent protein 1</fullName>
    </submittedName>
</protein>
<dbReference type="Proteomes" id="UP001219518">
    <property type="component" value="Unassembled WGS sequence"/>
</dbReference>
<dbReference type="EMBL" id="JAHWGI010001243">
    <property type="protein sequence ID" value="KAK3926126.1"/>
    <property type="molecule type" value="Genomic_DNA"/>
</dbReference>
<name>A0AAE1HRE5_9NEOP</name>
<feature type="compositionally biased region" description="Acidic residues" evidence="2">
    <location>
        <begin position="250"/>
        <end position="276"/>
    </location>
</feature>
<dbReference type="PANTHER" id="PTHR48148">
    <property type="entry name" value="KERATINOCYTE PROLINE-RICH PROTEIN"/>
    <property type="match status" value="1"/>
</dbReference>
<comment type="caution">
    <text evidence="4">The sequence shown here is derived from an EMBL/GenBank/DDBJ whole genome shotgun (WGS) entry which is preliminary data.</text>
</comment>
<evidence type="ECO:0000313" key="5">
    <source>
        <dbReference type="Proteomes" id="UP001219518"/>
    </source>
</evidence>
<dbReference type="PANTHER" id="PTHR48148:SF2">
    <property type="entry name" value="PA14 DOMAIN-CONTAINING PROTEIN"/>
    <property type="match status" value="1"/>
</dbReference>
<proteinExistence type="predicted"/>
<evidence type="ECO:0000313" key="4">
    <source>
        <dbReference type="EMBL" id="KAK3926126.1"/>
    </source>
</evidence>
<keyword evidence="3" id="KW-0732">Signal</keyword>
<feature type="region of interest" description="Disordered" evidence="2">
    <location>
        <begin position="238"/>
        <end position="291"/>
    </location>
</feature>
<reference evidence="4" key="2">
    <citation type="journal article" date="2023" name="BMC Genomics">
        <title>Pest status, molecular evolution, and epigenetic factors derived from the genome assembly of Frankliniella fusca, a thysanopteran phytovirus vector.</title>
        <authorList>
            <person name="Catto M.A."/>
            <person name="Labadie P.E."/>
            <person name="Jacobson A.L."/>
            <person name="Kennedy G.G."/>
            <person name="Srinivasan R."/>
            <person name="Hunt B.G."/>
        </authorList>
    </citation>
    <scope>NUCLEOTIDE SEQUENCE</scope>
    <source>
        <strain evidence="4">PL_HMW_Pooled</strain>
    </source>
</reference>
<feature type="signal peptide" evidence="3">
    <location>
        <begin position="1"/>
        <end position="22"/>
    </location>
</feature>
<gene>
    <name evidence="4" type="ORF">KUF71_014375</name>
</gene>
<feature type="coiled-coil region" evidence="1">
    <location>
        <begin position="43"/>
        <end position="103"/>
    </location>
</feature>
<accession>A0AAE1HRE5</accession>